<accession>A0A1R0X7D6</accession>
<protein>
    <submittedName>
        <fullName evidence="2">Uncharacterized protein</fullName>
    </submittedName>
</protein>
<evidence type="ECO:0000313" key="3">
    <source>
        <dbReference type="Proteomes" id="UP000187465"/>
    </source>
</evidence>
<comment type="caution">
    <text evidence="2">The sequence shown here is derived from an EMBL/GenBank/DDBJ whole genome shotgun (WGS) entry which is preliminary data.</text>
</comment>
<dbReference type="AlphaFoldDB" id="A0A1R0X7D6"/>
<gene>
    <name evidence="2" type="ORF">BJP51_19625</name>
</gene>
<proteinExistence type="predicted"/>
<reference evidence="2 3" key="1">
    <citation type="submission" date="2016-10" db="EMBL/GenBank/DDBJ databases">
        <title>Paenibacillus species isolates.</title>
        <authorList>
            <person name="Beno S.M."/>
        </authorList>
    </citation>
    <scope>NUCLEOTIDE SEQUENCE [LARGE SCALE GENOMIC DNA]</scope>
    <source>
        <strain evidence="2 3">FSL H7-0604</strain>
    </source>
</reference>
<name>A0A1R0X7D6_9BACL</name>
<organism evidence="2 3">
    <name type="scientific">Paenibacillus odorifer</name>
    <dbReference type="NCBI Taxonomy" id="189426"/>
    <lineage>
        <taxon>Bacteria</taxon>
        <taxon>Bacillati</taxon>
        <taxon>Bacillota</taxon>
        <taxon>Bacilli</taxon>
        <taxon>Bacillales</taxon>
        <taxon>Paenibacillaceae</taxon>
        <taxon>Paenibacillus</taxon>
    </lineage>
</organism>
<evidence type="ECO:0000256" key="1">
    <source>
        <dbReference type="SAM" id="MobiDB-lite"/>
    </source>
</evidence>
<feature type="region of interest" description="Disordered" evidence="1">
    <location>
        <begin position="22"/>
        <end position="192"/>
    </location>
</feature>
<dbReference type="EMBL" id="MKQP01000024">
    <property type="protein sequence ID" value="OMD30619.1"/>
    <property type="molecule type" value="Genomic_DNA"/>
</dbReference>
<evidence type="ECO:0000313" key="2">
    <source>
        <dbReference type="EMBL" id="OMD30619.1"/>
    </source>
</evidence>
<feature type="compositionally biased region" description="Basic and acidic residues" evidence="1">
    <location>
        <begin position="108"/>
        <end position="129"/>
    </location>
</feature>
<dbReference type="RefSeq" id="WP_036683847.1">
    <property type="nucleotide sequence ID" value="NZ_MKQP01000024.1"/>
</dbReference>
<feature type="compositionally biased region" description="Polar residues" evidence="1">
    <location>
        <begin position="148"/>
        <end position="163"/>
    </location>
</feature>
<sequence>MSWIYIIAVIIFAIVSNVNKATKNKPKGAPRGGMPTFGGGEDSPLRRVKRPDIDGGRQAESGSGFPAPVNTSSRQSMSEDNREYDASPAFPEPAYIPTPDYSTGEGMSLEHADDGVELRTQRMQEEVRRLQSAFDGIAGADSKRSNKTKNTNSPSAADQTHGTGSHDDLRNGVVWAEILGPPRSRQPHSTRR</sequence>
<dbReference type="Proteomes" id="UP000187465">
    <property type="component" value="Unassembled WGS sequence"/>
</dbReference>